<comment type="caution">
    <text evidence="1">The sequence shown here is derived from an EMBL/GenBank/DDBJ whole genome shotgun (WGS) entry which is preliminary data.</text>
</comment>
<evidence type="ECO:0000313" key="1">
    <source>
        <dbReference type="EMBL" id="KAE9021483.1"/>
    </source>
</evidence>
<proteinExistence type="predicted"/>
<gene>
    <name evidence="1" type="ORF">PR002_g12239</name>
</gene>
<dbReference type="Proteomes" id="UP000435112">
    <property type="component" value="Unassembled WGS sequence"/>
</dbReference>
<sequence length="47" mass="5312">MLKATPWTLEEDVRLRKAYTNVSQDGATSMDQNDTAFCTGFTRRTPS</sequence>
<dbReference type="OrthoDB" id="91622at2759"/>
<reference evidence="1 2" key="1">
    <citation type="submission" date="2018-09" db="EMBL/GenBank/DDBJ databases">
        <title>Genomic investigation of the strawberry pathogen Phytophthora fragariae indicates pathogenicity is determined by transcriptional variation in three key races.</title>
        <authorList>
            <person name="Adams T.M."/>
            <person name="Armitage A.D."/>
            <person name="Sobczyk M.K."/>
            <person name="Bates H.J."/>
            <person name="Dunwell J.M."/>
            <person name="Nellist C.F."/>
            <person name="Harrison R.J."/>
        </authorList>
    </citation>
    <scope>NUCLEOTIDE SEQUENCE [LARGE SCALE GENOMIC DNA]</scope>
    <source>
        <strain evidence="1 2">SCRP324</strain>
    </source>
</reference>
<accession>A0A6A3LZX1</accession>
<evidence type="ECO:0008006" key="3">
    <source>
        <dbReference type="Google" id="ProtNLM"/>
    </source>
</evidence>
<dbReference type="AlphaFoldDB" id="A0A6A3LZX1"/>
<name>A0A6A3LZX1_9STRA</name>
<evidence type="ECO:0000313" key="2">
    <source>
        <dbReference type="Proteomes" id="UP000435112"/>
    </source>
</evidence>
<protein>
    <recommendedName>
        <fullName evidence="3">Myb-like domain-containing protein</fullName>
    </recommendedName>
</protein>
<organism evidence="1 2">
    <name type="scientific">Phytophthora rubi</name>
    <dbReference type="NCBI Taxonomy" id="129364"/>
    <lineage>
        <taxon>Eukaryota</taxon>
        <taxon>Sar</taxon>
        <taxon>Stramenopiles</taxon>
        <taxon>Oomycota</taxon>
        <taxon>Peronosporomycetes</taxon>
        <taxon>Peronosporales</taxon>
        <taxon>Peronosporaceae</taxon>
        <taxon>Phytophthora</taxon>
    </lineage>
</organism>
<dbReference type="EMBL" id="QXFU01000762">
    <property type="protein sequence ID" value="KAE9021483.1"/>
    <property type="molecule type" value="Genomic_DNA"/>
</dbReference>